<keyword evidence="3" id="KW-0998">Cell outer membrane</keyword>
<feature type="compositionally biased region" description="Low complexity" evidence="5">
    <location>
        <begin position="185"/>
        <end position="196"/>
    </location>
</feature>
<proteinExistence type="predicted"/>
<comment type="subcellular location">
    <subcellularLocation>
        <location evidence="1">Cell outer membrane</location>
    </subcellularLocation>
</comment>
<evidence type="ECO:0000256" key="3">
    <source>
        <dbReference type="ARBA" id="ARBA00023237"/>
    </source>
</evidence>
<dbReference type="InterPro" id="IPR036737">
    <property type="entry name" value="OmpA-like_sf"/>
</dbReference>
<gene>
    <name evidence="7" type="ORF">ETD83_35245</name>
</gene>
<dbReference type="Proteomes" id="UP000309174">
    <property type="component" value="Unassembled WGS sequence"/>
</dbReference>
<dbReference type="CDD" id="cd07185">
    <property type="entry name" value="OmpA_C-like"/>
    <property type="match status" value="1"/>
</dbReference>
<keyword evidence="2 4" id="KW-0472">Membrane</keyword>
<evidence type="ECO:0000313" key="8">
    <source>
        <dbReference type="Proteomes" id="UP000309174"/>
    </source>
</evidence>
<dbReference type="InterPro" id="IPR006664">
    <property type="entry name" value="OMP_bac"/>
</dbReference>
<dbReference type="PANTHER" id="PTHR30329:SF21">
    <property type="entry name" value="LIPOPROTEIN YIAD-RELATED"/>
    <property type="match status" value="1"/>
</dbReference>
<dbReference type="GO" id="GO:0009279">
    <property type="term" value="C:cell outer membrane"/>
    <property type="evidence" value="ECO:0007669"/>
    <property type="project" value="UniProtKB-SubCell"/>
</dbReference>
<accession>A0A5C4J1P8</accession>
<feature type="domain" description="OmpA-like" evidence="6">
    <location>
        <begin position="54"/>
        <end position="174"/>
    </location>
</feature>
<sequence>MPTTSRPNSTSPGATPSTGTTPPPGATPPVTGAGNPADLYELTESEIKDVASSGSAVTVDLRADVLFGTGSAKLSSRAKAVLDEAAQQLKAKAAGPVTLAGHTDTKGDASQNQKLSQQRADAVMKELKSRLGSGFTYTARGKGAAEPVAREGGAGDARARARNRRVEISYQLKQTTPSGPILPDAPSGSSGSSAPGSTGGSGATGAPGAPSVFRAQDGKIVASRSGRFGTAKRRLDVKPFYRDGAYIVAVFEIVNEGPGATPQDASYAHADYPGGVFTSFSIQVPGGKDVYRAVRIGPRTPSGPSAYVDPGRAVFRTAVNQPVRGFVYLPAPPGHVTSVALDAGPFGKFNQIPVS</sequence>
<protein>
    <submittedName>
        <fullName evidence="7">OmpA family protein</fullName>
    </submittedName>
</protein>
<feature type="region of interest" description="Disordered" evidence="5">
    <location>
        <begin position="141"/>
        <end position="215"/>
    </location>
</feature>
<dbReference type="PRINTS" id="PR01021">
    <property type="entry name" value="OMPADOMAIN"/>
</dbReference>
<feature type="compositionally biased region" description="Polar residues" evidence="5">
    <location>
        <begin position="108"/>
        <end position="119"/>
    </location>
</feature>
<feature type="compositionally biased region" description="Low complexity" evidence="5">
    <location>
        <begin position="7"/>
        <end position="20"/>
    </location>
</feature>
<evidence type="ECO:0000259" key="6">
    <source>
        <dbReference type="PROSITE" id="PS51123"/>
    </source>
</evidence>
<dbReference type="SUPFAM" id="SSF103088">
    <property type="entry name" value="OmpA-like"/>
    <property type="match status" value="1"/>
</dbReference>
<dbReference type="OrthoDB" id="5243843at2"/>
<evidence type="ECO:0000256" key="1">
    <source>
        <dbReference type="ARBA" id="ARBA00004442"/>
    </source>
</evidence>
<dbReference type="PANTHER" id="PTHR30329">
    <property type="entry name" value="STATOR ELEMENT OF FLAGELLAR MOTOR COMPLEX"/>
    <property type="match status" value="1"/>
</dbReference>
<dbReference type="InterPro" id="IPR006665">
    <property type="entry name" value="OmpA-like"/>
</dbReference>
<reference evidence="7 8" key="1">
    <citation type="submission" date="2019-05" db="EMBL/GenBank/DDBJ databases">
        <title>Draft genome sequence of Actinomadura sp. 14C53.</title>
        <authorList>
            <person name="Saricaoglu S."/>
            <person name="Isik K."/>
        </authorList>
    </citation>
    <scope>NUCLEOTIDE SEQUENCE [LARGE SCALE GENOMIC DNA]</scope>
    <source>
        <strain evidence="7 8">14C53</strain>
    </source>
</reference>
<dbReference type="PROSITE" id="PS51123">
    <property type="entry name" value="OMPA_2"/>
    <property type="match status" value="1"/>
</dbReference>
<dbReference type="Pfam" id="PF00691">
    <property type="entry name" value="OmpA"/>
    <property type="match status" value="1"/>
</dbReference>
<name>A0A5C4J1P8_9ACTN</name>
<evidence type="ECO:0000313" key="7">
    <source>
        <dbReference type="EMBL" id="TMQ90478.1"/>
    </source>
</evidence>
<evidence type="ECO:0000256" key="5">
    <source>
        <dbReference type="SAM" id="MobiDB-lite"/>
    </source>
</evidence>
<feature type="region of interest" description="Disordered" evidence="5">
    <location>
        <begin position="1"/>
        <end position="38"/>
    </location>
</feature>
<dbReference type="EMBL" id="VCKW01000287">
    <property type="protein sequence ID" value="TMQ90478.1"/>
    <property type="molecule type" value="Genomic_DNA"/>
</dbReference>
<organism evidence="7 8">
    <name type="scientific">Actinomadura soli</name>
    <dbReference type="NCBI Taxonomy" id="2508997"/>
    <lineage>
        <taxon>Bacteria</taxon>
        <taxon>Bacillati</taxon>
        <taxon>Actinomycetota</taxon>
        <taxon>Actinomycetes</taxon>
        <taxon>Streptosporangiales</taxon>
        <taxon>Thermomonosporaceae</taxon>
        <taxon>Actinomadura</taxon>
    </lineage>
</organism>
<evidence type="ECO:0000256" key="4">
    <source>
        <dbReference type="PROSITE-ProRule" id="PRU00473"/>
    </source>
</evidence>
<feature type="compositionally biased region" description="Low complexity" evidence="5">
    <location>
        <begin position="28"/>
        <end position="37"/>
    </location>
</feature>
<evidence type="ECO:0000256" key="2">
    <source>
        <dbReference type="ARBA" id="ARBA00023136"/>
    </source>
</evidence>
<dbReference type="Gene3D" id="3.30.1330.60">
    <property type="entry name" value="OmpA-like domain"/>
    <property type="match status" value="1"/>
</dbReference>
<comment type="caution">
    <text evidence="7">The sequence shown here is derived from an EMBL/GenBank/DDBJ whole genome shotgun (WGS) entry which is preliminary data.</text>
</comment>
<keyword evidence="8" id="KW-1185">Reference proteome</keyword>
<dbReference type="InterPro" id="IPR050330">
    <property type="entry name" value="Bact_OuterMem_StrucFunc"/>
</dbReference>
<dbReference type="AlphaFoldDB" id="A0A5C4J1P8"/>
<feature type="region of interest" description="Disordered" evidence="5">
    <location>
        <begin position="94"/>
        <end position="122"/>
    </location>
</feature>